<dbReference type="GO" id="GO:0003723">
    <property type="term" value="F:RNA binding"/>
    <property type="evidence" value="ECO:0007669"/>
    <property type="project" value="InterPro"/>
</dbReference>
<sequence>MVVTNMYASDEADVVLEIFPDTLTHDRVPAKVENNIHYYGDIGLCTQQKKSNGTSETTNFNDKNSVLNNKIHKKLKKREAMHKPIDQQTNALASLVLTTPKEQITTENLAQPTRIAPQQVGEDSDDIIYTNHFPCSFANNLTFYQYDVIVEEYHEKQNKYINISSREKRRQFVCDLLIDKTVHPTAVCWYDEGSCIYSTTDFKDKCPIIHEKEEQGYQRRLTIKGLSDTRSTNELDQSSIRIIETLIKQVLKEQFKAIGSVFYQWDETPDQDGPYDIYTGFKQAMCLTESGPTLNVDTTLTRFYPEVDLLTFIWERLLQIKSPFHGFLSDREYNRISNCLKDVEVTTVQSDHQKKYVLMGHFSDLPGKISMEGQGHLLDYYKNLGFELRYPKLYCLKAYSAGHPQNLVDLPIELCYLREWQTAKEDESTKPIPAPSVSKRYHSILAAIRNCNFHDDKLCKEIQLEVSYKAMMPVPYETLRKRQITLSQQDAFTNPVPIHNMAFIYLAERQQPNARQVQEKLLKNFYDAAKRQRMKLPEYPDKYEIFANRNLENELRNCLSELKNKQCQFILCLENCRDPGVHELFKQIACIEFGLVTQCANFTKVQRITNLRKYCGNLLKSVNVKLSGENKQVAQLQTSIKTMFIGIDVLHPKNNYSGELPSIAAVVASMNSECTLTNQRVSRQWPIKGKQSEEAILLLKEMTEELLTAFKDNNNGSLPEHVVVYRDGVDDGQFERVQDEEVAALTKAFQVIYPTNVSSPLLTFIVVKKRHHTRLFRLLPSTDIANVESGVVVDTSIVNSNPNYLNFLLNSHEPGLGTNRIGNYVVLTNGTEYSLSELEELTYSLCHVDQRIDDRLSESIPSVVHLADAAASNARQLFDNSTRPPNGNRAEILRVHEHMQDAPNMF</sequence>
<dbReference type="PANTHER" id="PTHR22891">
    <property type="entry name" value="EUKARYOTIC TRANSLATION INITIATION FACTOR 2C"/>
    <property type="match status" value="1"/>
</dbReference>
<protein>
    <submittedName>
        <fullName evidence="3">Uncharacterized protein</fullName>
    </submittedName>
</protein>
<dbReference type="AlphaFoldDB" id="A0A816NJ25"/>
<dbReference type="InterPro" id="IPR036397">
    <property type="entry name" value="RNaseH_sf"/>
</dbReference>
<dbReference type="SUPFAM" id="SSF101690">
    <property type="entry name" value="PAZ domain"/>
    <property type="match status" value="1"/>
</dbReference>
<dbReference type="InterPro" id="IPR036085">
    <property type="entry name" value="PAZ_dom_sf"/>
</dbReference>
<proteinExistence type="predicted"/>
<dbReference type="Gene3D" id="3.30.420.10">
    <property type="entry name" value="Ribonuclease H-like superfamily/Ribonuclease H"/>
    <property type="match status" value="1"/>
</dbReference>
<dbReference type="PROSITE" id="PS50822">
    <property type="entry name" value="PIWI"/>
    <property type="match status" value="1"/>
</dbReference>
<dbReference type="EMBL" id="CAJNRE010004515">
    <property type="protein sequence ID" value="CAF2035139.1"/>
    <property type="molecule type" value="Genomic_DNA"/>
</dbReference>
<dbReference type="Gene3D" id="2.170.260.10">
    <property type="entry name" value="paz domain"/>
    <property type="match status" value="1"/>
</dbReference>
<reference evidence="3" key="1">
    <citation type="submission" date="2021-02" db="EMBL/GenBank/DDBJ databases">
        <authorList>
            <person name="Nowell W R."/>
        </authorList>
    </citation>
    <scope>NUCLEOTIDE SEQUENCE</scope>
</reference>
<evidence type="ECO:0000313" key="4">
    <source>
        <dbReference type="Proteomes" id="UP000663824"/>
    </source>
</evidence>
<dbReference type="InterPro" id="IPR003100">
    <property type="entry name" value="PAZ_dom"/>
</dbReference>
<accession>A0A816NJ25</accession>
<comment type="caution">
    <text evidence="3">The sequence shown here is derived from an EMBL/GenBank/DDBJ whole genome shotgun (WGS) entry which is preliminary data.</text>
</comment>
<gene>
    <name evidence="3" type="ORF">MBJ925_LOCUS10564</name>
</gene>
<dbReference type="InterPro" id="IPR012337">
    <property type="entry name" value="RNaseH-like_sf"/>
</dbReference>
<dbReference type="PROSITE" id="PS50821">
    <property type="entry name" value="PAZ"/>
    <property type="match status" value="1"/>
</dbReference>
<dbReference type="Gene3D" id="3.40.50.2300">
    <property type="match status" value="1"/>
</dbReference>
<dbReference type="SMART" id="SM00950">
    <property type="entry name" value="Piwi"/>
    <property type="match status" value="1"/>
</dbReference>
<evidence type="ECO:0000259" key="2">
    <source>
        <dbReference type="PROSITE" id="PS50822"/>
    </source>
</evidence>
<feature type="domain" description="PAZ" evidence="1">
    <location>
        <begin position="308"/>
        <end position="419"/>
    </location>
</feature>
<dbReference type="SUPFAM" id="SSF53098">
    <property type="entry name" value="Ribonuclease H-like"/>
    <property type="match status" value="1"/>
</dbReference>
<name>A0A816NJ25_9BILA</name>
<dbReference type="Pfam" id="PF02171">
    <property type="entry name" value="Piwi"/>
    <property type="match status" value="1"/>
</dbReference>
<dbReference type="Proteomes" id="UP000663824">
    <property type="component" value="Unassembled WGS sequence"/>
</dbReference>
<evidence type="ECO:0000313" key="3">
    <source>
        <dbReference type="EMBL" id="CAF2035139.1"/>
    </source>
</evidence>
<dbReference type="InterPro" id="IPR003165">
    <property type="entry name" value="Piwi"/>
</dbReference>
<evidence type="ECO:0000259" key="1">
    <source>
        <dbReference type="PROSITE" id="PS50821"/>
    </source>
</evidence>
<feature type="domain" description="Piwi" evidence="2">
    <location>
        <begin position="568"/>
        <end position="879"/>
    </location>
</feature>
<organism evidence="3 4">
    <name type="scientific">Rotaria magnacalcarata</name>
    <dbReference type="NCBI Taxonomy" id="392030"/>
    <lineage>
        <taxon>Eukaryota</taxon>
        <taxon>Metazoa</taxon>
        <taxon>Spiralia</taxon>
        <taxon>Gnathifera</taxon>
        <taxon>Rotifera</taxon>
        <taxon>Eurotatoria</taxon>
        <taxon>Bdelloidea</taxon>
        <taxon>Philodinida</taxon>
        <taxon>Philodinidae</taxon>
        <taxon>Rotaria</taxon>
    </lineage>
</organism>